<feature type="domain" description="AAA+ ATPase" evidence="10">
    <location>
        <begin position="66"/>
        <end position="197"/>
    </location>
</feature>
<feature type="binding site" evidence="9">
    <location>
        <position position="325"/>
    </location>
    <ligand>
        <name>DNA</name>
        <dbReference type="ChEBI" id="CHEBI:16991"/>
    </ligand>
</feature>
<dbReference type="GO" id="GO:0000400">
    <property type="term" value="F:four-way junction DNA binding"/>
    <property type="evidence" value="ECO:0007669"/>
    <property type="project" value="UniProtKB-UniRule"/>
</dbReference>
<feature type="binding site" evidence="9">
    <location>
        <position position="81"/>
    </location>
    <ligand>
        <name>Mg(2+)</name>
        <dbReference type="ChEBI" id="CHEBI:18420"/>
    </ligand>
</feature>
<dbReference type="GO" id="GO:0048476">
    <property type="term" value="C:Holliday junction resolvase complex"/>
    <property type="evidence" value="ECO:0007669"/>
    <property type="project" value="UniProtKB-UniRule"/>
</dbReference>
<dbReference type="InterPro" id="IPR036388">
    <property type="entry name" value="WH-like_DNA-bd_sf"/>
</dbReference>
<dbReference type="SUPFAM" id="SSF52540">
    <property type="entry name" value="P-loop containing nucleoside triphosphate hydrolases"/>
    <property type="match status" value="1"/>
</dbReference>
<dbReference type="GO" id="GO:0005737">
    <property type="term" value="C:cytoplasm"/>
    <property type="evidence" value="ECO:0007669"/>
    <property type="project" value="UniProtKB-SubCell"/>
</dbReference>
<dbReference type="InterPro" id="IPR036390">
    <property type="entry name" value="WH_DNA-bd_sf"/>
</dbReference>
<evidence type="ECO:0000313" key="11">
    <source>
        <dbReference type="EMBL" id="KKU22842.1"/>
    </source>
</evidence>
<evidence type="ECO:0000259" key="10">
    <source>
        <dbReference type="SMART" id="SM00382"/>
    </source>
</evidence>
<dbReference type="NCBIfam" id="NF000868">
    <property type="entry name" value="PRK00080.1"/>
    <property type="match status" value="1"/>
</dbReference>
<evidence type="ECO:0000256" key="3">
    <source>
        <dbReference type="ARBA" id="ARBA00022763"/>
    </source>
</evidence>
<evidence type="ECO:0000256" key="1">
    <source>
        <dbReference type="ARBA" id="ARBA00022490"/>
    </source>
</evidence>
<dbReference type="InterPro" id="IPR008824">
    <property type="entry name" value="RuvB-like_N"/>
</dbReference>
<dbReference type="PATRIC" id="fig|1618619.3.peg.76"/>
<dbReference type="Pfam" id="PF17864">
    <property type="entry name" value="AAA_lid_4"/>
    <property type="match status" value="1"/>
</dbReference>
<proteinExistence type="inferred from homology"/>
<dbReference type="NCBIfam" id="TIGR00635">
    <property type="entry name" value="ruvB"/>
    <property type="match status" value="1"/>
</dbReference>
<dbReference type="Pfam" id="PF05496">
    <property type="entry name" value="RuvB_N"/>
    <property type="match status" value="1"/>
</dbReference>
<evidence type="ECO:0000256" key="9">
    <source>
        <dbReference type="HAMAP-Rule" id="MF_00016"/>
    </source>
</evidence>
<dbReference type="CDD" id="cd00009">
    <property type="entry name" value="AAA"/>
    <property type="match status" value="1"/>
</dbReference>
<evidence type="ECO:0000256" key="2">
    <source>
        <dbReference type="ARBA" id="ARBA00022741"/>
    </source>
</evidence>
<feature type="binding site" evidence="9">
    <location>
        <position position="77"/>
    </location>
    <ligand>
        <name>ATP</name>
        <dbReference type="ChEBI" id="CHEBI:30616"/>
    </ligand>
</feature>
<keyword evidence="7 9" id="KW-0233">DNA recombination</keyword>
<reference evidence="11 12" key="1">
    <citation type="journal article" date="2015" name="Nature">
        <title>rRNA introns, odd ribosomes, and small enigmatic genomes across a large radiation of phyla.</title>
        <authorList>
            <person name="Brown C.T."/>
            <person name="Hug L.A."/>
            <person name="Thomas B.C."/>
            <person name="Sharon I."/>
            <person name="Castelle C.J."/>
            <person name="Singh A."/>
            <person name="Wilkins M.J."/>
            <person name="Williams K.H."/>
            <person name="Banfield J.F."/>
        </authorList>
    </citation>
    <scope>NUCLEOTIDE SEQUENCE [LARGE SCALE GENOMIC DNA]</scope>
</reference>
<comment type="domain">
    <text evidence="9">Has 3 domains, the large (RuvB-L) and small ATPase (RuvB-S) domains and the C-terminal head (RuvB-H) domain. The head domain binds DNA, while the ATPase domains jointly bind ATP, ADP or are empty depending on the state of the subunit in the translocation cycle. During a single DNA translocation step the structure of each domain remains the same, but their relative positions change.</text>
</comment>
<dbReference type="PANTHER" id="PTHR42848:SF1">
    <property type="entry name" value="HOLLIDAY JUNCTION BRANCH MIGRATION COMPLEX SUBUNIT RUVB"/>
    <property type="match status" value="1"/>
</dbReference>
<comment type="caution">
    <text evidence="9">Lacks conserved residue(s) required for the propagation of feature annotation.</text>
</comment>
<feature type="binding site" evidence="9">
    <location>
        <position position="186"/>
    </location>
    <ligand>
        <name>ATP</name>
        <dbReference type="ChEBI" id="CHEBI:30616"/>
    </ligand>
</feature>
<dbReference type="InterPro" id="IPR027417">
    <property type="entry name" value="P-loop_NTPase"/>
</dbReference>
<comment type="subcellular location">
    <subcellularLocation>
        <location evidence="9">Cytoplasm</location>
    </subcellularLocation>
</comment>
<evidence type="ECO:0000256" key="7">
    <source>
        <dbReference type="ARBA" id="ARBA00023172"/>
    </source>
</evidence>
<dbReference type="SMART" id="SM00382">
    <property type="entry name" value="AAA"/>
    <property type="match status" value="1"/>
</dbReference>
<dbReference type="EC" id="3.6.4.-" evidence="9"/>
<dbReference type="GO" id="GO:0016887">
    <property type="term" value="F:ATP hydrolysis activity"/>
    <property type="evidence" value="ECO:0007669"/>
    <property type="project" value="RHEA"/>
</dbReference>
<dbReference type="SUPFAM" id="SSF46785">
    <property type="entry name" value="Winged helix' DNA-binding domain"/>
    <property type="match status" value="1"/>
</dbReference>
<dbReference type="InterPro" id="IPR003593">
    <property type="entry name" value="AAA+_ATPase"/>
</dbReference>
<accession>A0A0G1NR83</accession>
<dbReference type="PANTHER" id="PTHR42848">
    <property type="match status" value="1"/>
</dbReference>
<dbReference type="GO" id="GO:0009378">
    <property type="term" value="F:four-way junction helicase activity"/>
    <property type="evidence" value="ECO:0007669"/>
    <property type="project" value="InterPro"/>
</dbReference>
<evidence type="ECO:0000256" key="8">
    <source>
        <dbReference type="ARBA" id="ARBA00023204"/>
    </source>
</evidence>
<keyword evidence="3 9" id="KW-0227">DNA damage</keyword>
<feature type="binding site" evidence="9">
    <location>
        <position position="80"/>
    </location>
    <ligand>
        <name>ATP</name>
        <dbReference type="ChEBI" id="CHEBI:30616"/>
    </ligand>
</feature>
<feature type="binding site" evidence="9">
    <location>
        <position position="35"/>
    </location>
    <ligand>
        <name>ATP</name>
        <dbReference type="ChEBI" id="CHEBI:30616"/>
    </ligand>
</feature>
<dbReference type="HAMAP" id="MF_00016">
    <property type="entry name" value="DNA_HJ_migration_RuvB"/>
    <property type="match status" value="1"/>
</dbReference>
<keyword evidence="5 9" id="KW-0067">ATP-binding</keyword>
<comment type="catalytic activity">
    <reaction evidence="9">
        <text>ATP + H2O = ADP + phosphate + H(+)</text>
        <dbReference type="Rhea" id="RHEA:13065"/>
        <dbReference type="ChEBI" id="CHEBI:15377"/>
        <dbReference type="ChEBI" id="CHEBI:15378"/>
        <dbReference type="ChEBI" id="CHEBI:30616"/>
        <dbReference type="ChEBI" id="CHEBI:43474"/>
        <dbReference type="ChEBI" id="CHEBI:456216"/>
    </reaction>
</comment>
<feature type="binding site" evidence="9">
    <location>
        <position position="196"/>
    </location>
    <ligand>
        <name>ATP</name>
        <dbReference type="ChEBI" id="CHEBI:30616"/>
    </ligand>
</feature>
<comment type="subunit">
    <text evidence="9">Homohexamer. Forms an RuvA(8)-RuvB(12)-Holliday junction (HJ) complex. HJ DNA is sandwiched between 2 RuvA tetramers; dsDNA enters through RuvA and exits via RuvB. An RuvB hexamer assembles on each DNA strand where it exits the tetramer. Each RuvB hexamer is contacted by two RuvA subunits (via domain III) on 2 adjacent RuvB subunits; this complex drives branch migration. In the full resolvosome a probable DNA-RuvA(4)-RuvB(12)-RuvC(2) complex forms which resolves the HJ.</text>
</comment>
<feature type="binding site" evidence="9">
    <location>
        <position position="330"/>
    </location>
    <ligand>
        <name>DNA</name>
        <dbReference type="ChEBI" id="CHEBI:16991"/>
    </ligand>
</feature>
<name>A0A0G1NR83_9BACT</name>
<keyword evidence="11" id="KW-0347">Helicase</keyword>
<organism evidence="11 12">
    <name type="scientific">Candidatus Azambacteria bacterium GW2011_GWC1_46_13</name>
    <dbReference type="NCBI Taxonomy" id="1618619"/>
    <lineage>
        <taxon>Bacteria</taxon>
        <taxon>Candidatus Azamiibacteriota</taxon>
    </lineage>
</organism>
<keyword evidence="2 9" id="KW-0547">Nucleotide-binding</keyword>
<dbReference type="InterPro" id="IPR041445">
    <property type="entry name" value="AAA_lid_4"/>
</dbReference>
<evidence type="ECO:0000256" key="5">
    <source>
        <dbReference type="ARBA" id="ARBA00022840"/>
    </source>
</evidence>
<feature type="binding site" evidence="9">
    <location>
        <position position="36"/>
    </location>
    <ligand>
        <name>ATP</name>
        <dbReference type="ChEBI" id="CHEBI:30616"/>
    </ligand>
</feature>
<keyword evidence="8 9" id="KW-0234">DNA repair</keyword>
<keyword evidence="1 9" id="KW-0963">Cytoplasm</keyword>
<feature type="binding site" evidence="9">
    <location>
        <position position="82"/>
    </location>
    <ligand>
        <name>ATP</name>
        <dbReference type="ChEBI" id="CHEBI:30616"/>
    </ligand>
</feature>
<dbReference type="Gene3D" id="1.10.8.60">
    <property type="match status" value="1"/>
</dbReference>
<dbReference type="AlphaFoldDB" id="A0A0G1NR83"/>
<dbReference type="InterPro" id="IPR004605">
    <property type="entry name" value="DNA_helicase_Holl-junc_RuvB"/>
</dbReference>
<gene>
    <name evidence="9" type="primary">ruvB</name>
    <name evidence="11" type="ORF">UX33_C0003G0006</name>
</gene>
<protein>
    <recommendedName>
        <fullName evidence="9">Holliday junction branch migration complex subunit RuvB</fullName>
        <ecNumber evidence="9">3.6.4.-</ecNumber>
    </recommendedName>
</protein>
<dbReference type="Pfam" id="PF05491">
    <property type="entry name" value="WHD_RuvB"/>
    <property type="match status" value="1"/>
</dbReference>
<feature type="binding site" evidence="9">
    <location>
        <position position="233"/>
    </location>
    <ligand>
        <name>ATP</name>
        <dbReference type="ChEBI" id="CHEBI:30616"/>
    </ligand>
</feature>
<sequence length="353" mass="39277">MSFKTPKKIENFSGSEEIMAASISEPEDKILDIALRPKNWQEYIGQERIKNGLKILLEAAKLRQEPVDHLLFYGPAGLGKTTLAYIIAKEMSASLKITSGPAIEKIGDLASILTNLSPGDVLFIDEVHRLNKTIGEVLYPAMENRTLDIIIGKGPSARTIQLELPPFSLIAATTRIGLLSGPLRSRFGATFRLDFYENQDIEKIITRSAELLNVPIEKEAVKIIALSSRATPRTANRLLKRCRDYAQVKAGGILNKDVAEEALKMMEIDEKGLETTDRRLLEILIDKFEGGPVGLQTLAAAASEENDTIEDIYEPYLMQLGLINRTPKGRVATKRAYEHLGRPYPHEQTIKLL</sequence>
<dbReference type="GO" id="GO:0005524">
    <property type="term" value="F:ATP binding"/>
    <property type="evidence" value="ECO:0007669"/>
    <property type="project" value="UniProtKB-UniRule"/>
</dbReference>
<comment type="similarity">
    <text evidence="9">Belongs to the RuvB family.</text>
</comment>
<keyword evidence="4 9" id="KW-0378">Hydrolase</keyword>
<evidence type="ECO:0000256" key="4">
    <source>
        <dbReference type="ARBA" id="ARBA00022801"/>
    </source>
</evidence>
<dbReference type="InterPro" id="IPR008823">
    <property type="entry name" value="RuvB_wg_C"/>
</dbReference>
<evidence type="ECO:0000313" key="12">
    <source>
        <dbReference type="Proteomes" id="UP000034569"/>
    </source>
</evidence>
<feature type="region of interest" description="Small ATPAse domain (RuvB-S)" evidence="9">
    <location>
        <begin position="197"/>
        <end position="267"/>
    </location>
</feature>
<keyword evidence="6 9" id="KW-0238">DNA-binding</keyword>
<feature type="binding site" evidence="9">
    <location>
        <position position="81"/>
    </location>
    <ligand>
        <name>ATP</name>
        <dbReference type="ChEBI" id="CHEBI:30616"/>
    </ligand>
</feature>
<comment type="caution">
    <text evidence="11">The sequence shown here is derived from an EMBL/GenBank/DDBJ whole genome shotgun (WGS) entry which is preliminary data.</text>
</comment>
<comment type="function">
    <text evidence="9">The RuvA-RuvB-RuvC complex processes Holliday junction (HJ) DNA during genetic recombination and DNA repair, while the RuvA-RuvB complex plays an important role in the rescue of blocked DNA replication forks via replication fork reversal (RFR). RuvA specifically binds to HJ cruciform DNA, conferring on it an open structure. The RuvB hexamer acts as an ATP-dependent pump, pulling dsDNA into and through the RuvAB complex. RuvB forms 2 homohexamers on either side of HJ DNA bound by 1 or 2 RuvA tetramers; 4 subunits per hexamer contact DNA at a time. Coordinated motions by a converter formed by DNA-disengaged RuvB subunits stimulates ATP hydrolysis and nucleotide exchange. Immobilization of the converter enables RuvB to convert the ATP-contained energy into a lever motion, pulling 2 nucleotides of DNA out of the RuvA tetramer per ATP hydrolyzed, thus driving DNA branch migration. The RuvB motors rotate together with the DNA substrate, which together with the progressing nucleotide cycle form the mechanistic basis for DNA recombination by continuous HJ branch migration. Branch migration allows RuvC to scan DNA until it finds its consensus sequence, where it cleaves and resolves cruciform DNA.</text>
</comment>
<dbReference type="Gene3D" id="1.10.10.10">
    <property type="entry name" value="Winged helix-like DNA-binding domain superfamily/Winged helix DNA-binding domain"/>
    <property type="match status" value="1"/>
</dbReference>
<dbReference type="Gene3D" id="3.40.50.300">
    <property type="entry name" value="P-loop containing nucleotide triphosphate hydrolases"/>
    <property type="match status" value="1"/>
</dbReference>
<dbReference type="EMBL" id="LCLU01000003">
    <property type="protein sequence ID" value="KKU22842.1"/>
    <property type="molecule type" value="Genomic_DNA"/>
</dbReference>
<dbReference type="GO" id="GO:0006310">
    <property type="term" value="P:DNA recombination"/>
    <property type="evidence" value="ECO:0007669"/>
    <property type="project" value="UniProtKB-UniRule"/>
</dbReference>
<dbReference type="Proteomes" id="UP000034569">
    <property type="component" value="Unassembled WGS sequence"/>
</dbReference>
<feature type="region of interest" description="Head domain (RuvB-H)" evidence="9">
    <location>
        <begin position="270"/>
        <end position="353"/>
    </location>
</feature>
<evidence type="ECO:0000256" key="6">
    <source>
        <dbReference type="ARBA" id="ARBA00023125"/>
    </source>
</evidence>
<dbReference type="GO" id="GO:0006281">
    <property type="term" value="P:DNA repair"/>
    <property type="evidence" value="ECO:0007669"/>
    <property type="project" value="UniProtKB-UniRule"/>
</dbReference>